<protein>
    <recommendedName>
        <fullName evidence="2">CRAL-TRIO domain-containing protein</fullName>
    </recommendedName>
</protein>
<sequence>MNALKPSFMKKKKTITPQKPSSFKDDATTSSSTSLNSSIRSTSSSMRGYDEMQCLKKISSFCKETDRDVSTHLMFRIACFHDFDFDRSKHTIITMSDSKYLGLHMEGPLSKHFGKRIVVPLPDLKARDKSNVVYLRPSRYSGTKNSQLMVDSLCYVLNDLSSTQSQCRAGVTVVVNMKKWARDNFDQEMWVKMIRILQGDLVPTKVMNVLLVDAPEEFRNVWELLEQLMPNTFYKKVNFVKQNKLGDYFKDGFHEHLPNEFKRGWLSIDEVVEDYIDLKQYNDQLVDL</sequence>
<evidence type="ECO:0000313" key="3">
    <source>
        <dbReference type="EMBL" id="CAJ1945260.1"/>
    </source>
</evidence>
<organism evidence="3 4">
    <name type="scientific">Cylindrotheca closterium</name>
    <dbReference type="NCBI Taxonomy" id="2856"/>
    <lineage>
        <taxon>Eukaryota</taxon>
        <taxon>Sar</taxon>
        <taxon>Stramenopiles</taxon>
        <taxon>Ochrophyta</taxon>
        <taxon>Bacillariophyta</taxon>
        <taxon>Bacillariophyceae</taxon>
        <taxon>Bacillariophycidae</taxon>
        <taxon>Bacillariales</taxon>
        <taxon>Bacillariaceae</taxon>
        <taxon>Cylindrotheca</taxon>
    </lineage>
</organism>
<feature type="domain" description="CRAL-TRIO" evidence="2">
    <location>
        <begin position="106"/>
        <end position="283"/>
    </location>
</feature>
<proteinExistence type="predicted"/>
<name>A0AAD2CTP2_9STRA</name>
<evidence type="ECO:0000259" key="2">
    <source>
        <dbReference type="PROSITE" id="PS50191"/>
    </source>
</evidence>
<accession>A0AAD2CTP2</accession>
<dbReference type="Gene3D" id="3.40.525.10">
    <property type="entry name" value="CRAL-TRIO lipid binding domain"/>
    <property type="match status" value="1"/>
</dbReference>
<evidence type="ECO:0000256" key="1">
    <source>
        <dbReference type="SAM" id="MobiDB-lite"/>
    </source>
</evidence>
<comment type="caution">
    <text evidence="3">The sequence shown here is derived from an EMBL/GenBank/DDBJ whole genome shotgun (WGS) entry which is preliminary data.</text>
</comment>
<keyword evidence="4" id="KW-1185">Reference proteome</keyword>
<gene>
    <name evidence="3" type="ORF">CYCCA115_LOCUS9404</name>
</gene>
<dbReference type="InterPro" id="IPR036865">
    <property type="entry name" value="CRAL-TRIO_dom_sf"/>
</dbReference>
<dbReference type="Pfam" id="PF00650">
    <property type="entry name" value="CRAL_TRIO"/>
    <property type="match status" value="1"/>
</dbReference>
<feature type="region of interest" description="Disordered" evidence="1">
    <location>
        <begin position="1"/>
        <end position="44"/>
    </location>
</feature>
<dbReference type="Proteomes" id="UP001295423">
    <property type="component" value="Unassembled WGS sequence"/>
</dbReference>
<reference evidence="3" key="1">
    <citation type="submission" date="2023-08" db="EMBL/GenBank/DDBJ databases">
        <authorList>
            <person name="Audoor S."/>
            <person name="Bilcke G."/>
        </authorList>
    </citation>
    <scope>NUCLEOTIDE SEQUENCE</scope>
</reference>
<dbReference type="InterPro" id="IPR001251">
    <property type="entry name" value="CRAL-TRIO_dom"/>
</dbReference>
<dbReference type="EMBL" id="CAKOGP040001335">
    <property type="protein sequence ID" value="CAJ1945260.1"/>
    <property type="molecule type" value="Genomic_DNA"/>
</dbReference>
<evidence type="ECO:0000313" key="4">
    <source>
        <dbReference type="Proteomes" id="UP001295423"/>
    </source>
</evidence>
<dbReference type="AlphaFoldDB" id="A0AAD2CTP2"/>
<feature type="compositionally biased region" description="Low complexity" evidence="1">
    <location>
        <begin position="28"/>
        <end position="44"/>
    </location>
</feature>
<dbReference type="SUPFAM" id="SSF52087">
    <property type="entry name" value="CRAL/TRIO domain"/>
    <property type="match status" value="1"/>
</dbReference>
<dbReference type="PROSITE" id="PS50191">
    <property type="entry name" value="CRAL_TRIO"/>
    <property type="match status" value="1"/>
</dbReference>